<gene>
    <name evidence="4" type="ORF">C6P46_005309</name>
</gene>
<feature type="domain" description="BAP29/BAP31 transmembrane" evidence="3">
    <location>
        <begin position="1880"/>
        <end position="2017"/>
    </location>
</feature>
<proteinExistence type="predicted"/>
<feature type="compositionally biased region" description="Basic residues" evidence="1">
    <location>
        <begin position="370"/>
        <end position="381"/>
    </location>
</feature>
<keyword evidence="5" id="KW-1185">Reference proteome</keyword>
<feature type="transmembrane region" description="Helical" evidence="2">
    <location>
        <begin position="1928"/>
        <end position="1949"/>
    </location>
</feature>
<feature type="compositionally biased region" description="Pro residues" evidence="1">
    <location>
        <begin position="100"/>
        <end position="111"/>
    </location>
</feature>
<feature type="region of interest" description="Disordered" evidence="1">
    <location>
        <begin position="265"/>
        <end position="606"/>
    </location>
</feature>
<feature type="compositionally biased region" description="Basic residues" evidence="1">
    <location>
        <begin position="411"/>
        <end position="420"/>
    </location>
</feature>
<comment type="caution">
    <text evidence="4">The sequence shown here is derived from an EMBL/GenBank/DDBJ whole genome shotgun (WGS) entry which is preliminary data.</text>
</comment>
<feature type="compositionally biased region" description="Polar residues" evidence="1">
    <location>
        <begin position="49"/>
        <end position="58"/>
    </location>
</feature>
<feature type="compositionally biased region" description="Basic and acidic residues" evidence="1">
    <location>
        <begin position="347"/>
        <end position="359"/>
    </location>
</feature>
<reference evidence="4 5" key="1">
    <citation type="submission" date="2020-11" db="EMBL/GenBank/DDBJ databases">
        <title>Kefir isolates.</title>
        <authorList>
            <person name="Marcisauskas S."/>
            <person name="Kim Y."/>
            <person name="Blasche S."/>
        </authorList>
    </citation>
    <scope>NUCLEOTIDE SEQUENCE [LARGE SCALE GENOMIC DNA]</scope>
    <source>
        <strain evidence="4 5">KR</strain>
    </source>
</reference>
<feature type="compositionally biased region" description="Low complexity" evidence="1">
    <location>
        <begin position="449"/>
        <end position="461"/>
    </location>
</feature>
<feature type="compositionally biased region" description="Basic residues" evidence="1">
    <location>
        <begin position="741"/>
        <end position="756"/>
    </location>
</feature>
<feature type="region of interest" description="Disordered" evidence="1">
    <location>
        <begin position="640"/>
        <end position="808"/>
    </location>
</feature>
<feature type="compositionally biased region" description="Basic and acidic residues" evidence="1">
    <location>
        <begin position="762"/>
        <end position="771"/>
    </location>
</feature>
<dbReference type="InterPro" id="IPR019021">
    <property type="entry name" value="Mms22"/>
</dbReference>
<feature type="compositionally biased region" description="Low complexity" evidence="1">
    <location>
        <begin position="325"/>
        <end position="337"/>
    </location>
</feature>
<keyword evidence="2" id="KW-1133">Transmembrane helix</keyword>
<feature type="transmembrane region" description="Helical" evidence="2">
    <location>
        <begin position="1885"/>
        <end position="1907"/>
    </location>
</feature>
<dbReference type="OrthoDB" id="2386201at2759"/>
<name>A0A9P6VZ59_RHOMI</name>
<dbReference type="GO" id="GO:0035361">
    <property type="term" value="C:Cul8-RING ubiquitin ligase complex"/>
    <property type="evidence" value="ECO:0007669"/>
    <property type="project" value="TreeGrafter"/>
</dbReference>
<dbReference type="InterPro" id="IPR040463">
    <property type="entry name" value="BAP29/BAP31_N"/>
</dbReference>
<dbReference type="Proteomes" id="UP000777482">
    <property type="component" value="Unassembled WGS sequence"/>
</dbReference>
<feature type="compositionally biased region" description="Basic residues" evidence="1">
    <location>
        <begin position="658"/>
        <end position="670"/>
    </location>
</feature>
<dbReference type="GO" id="GO:0005634">
    <property type="term" value="C:nucleus"/>
    <property type="evidence" value="ECO:0007669"/>
    <property type="project" value="InterPro"/>
</dbReference>
<feature type="compositionally biased region" description="Polar residues" evidence="1">
    <location>
        <begin position="640"/>
        <end position="649"/>
    </location>
</feature>
<dbReference type="GO" id="GO:0000724">
    <property type="term" value="P:double-strand break repair via homologous recombination"/>
    <property type="evidence" value="ECO:0007669"/>
    <property type="project" value="TreeGrafter"/>
</dbReference>
<feature type="region of interest" description="Disordered" evidence="1">
    <location>
        <begin position="49"/>
        <end position="238"/>
    </location>
</feature>
<evidence type="ECO:0000313" key="4">
    <source>
        <dbReference type="EMBL" id="KAG0659138.1"/>
    </source>
</evidence>
<keyword evidence="2" id="KW-0812">Transmembrane</keyword>
<feature type="compositionally biased region" description="Basic and acidic residues" evidence="1">
    <location>
        <begin position="470"/>
        <end position="487"/>
    </location>
</feature>
<dbReference type="Pfam" id="PF05529">
    <property type="entry name" value="Bap31"/>
    <property type="match status" value="1"/>
</dbReference>
<organism evidence="4 5">
    <name type="scientific">Rhodotorula mucilaginosa</name>
    <name type="common">Yeast</name>
    <name type="synonym">Rhodotorula rubra</name>
    <dbReference type="NCBI Taxonomy" id="5537"/>
    <lineage>
        <taxon>Eukaryota</taxon>
        <taxon>Fungi</taxon>
        <taxon>Dikarya</taxon>
        <taxon>Basidiomycota</taxon>
        <taxon>Pucciniomycotina</taxon>
        <taxon>Microbotryomycetes</taxon>
        <taxon>Sporidiobolales</taxon>
        <taxon>Sporidiobolaceae</taxon>
        <taxon>Rhodotorula</taxon>
    </lineage>
</organism>
<feature type="compositionally biased region" description="Pro residues" evidence="1">
    <location>
        <begin position="199"/>
        <end position="222"/>
    </location>
</feature>
<feature type="region of interest" description="Disordered" evidence="1">
    <location>
        <begin position="2031"/>
        <end position="2058"/>
    </location>
</feature>
<keyword evidence="2" id="KW-0472">Membrane</keyword>
<feature type="compositionally biased region" description="Low complexity" evidence="1">
    <location>
        <begin position="421"/>
        <end position="430"/>
    </location>
</feature>
<evidence type="ECO:0000256" key="2">
    <source>
        <dbReference type="SAM" id="Phobius"/>
    </source>
</evidence>
<feature type="compositionally biased region" description="Basic and acidic residues" evidence="1">
    <location>
        <begin position="267"/>
        <end position="283"/>
    </location>
</feature>
<accession>A0A9P6VZ59</accession>
<dbReference type="EMBL" id="PUHQ01000057">
    <property type="protein sequence ID" value="KAG0659138.1"/>
    <property type="molecule type" value="Genomic_DNA"/>
</dbReference>
<dbReference type="Pfam" id="PF09462">
    <property type="entry name" value="Mus7"/>
    <property type="match status" value="1"/>
</dbReference>
<feature type="region of interest" description="Disordered" evidence="1">
    <location>
        <begin position="1"/>
        <end position="31"/>
    </location>
</feature>
<dbReference type="PANTHER" id="PTHR28122">
    <property type="entry name" value="E3 UBIQUITIN-PROTEIN LIGASE SUBSTRATE RECEPTOR MMS22"/>
    <property type="match status" value="1"/>
</dbReference>
<feature type="compositionally biased region" description="Basic residues" evidence="1">
    <location>
        <begin position="515"/>
        <end position="537"/>
    </location>
</feature>
<sequence>MADRASHASPGTSRFKIDSSTATPSSDAGEIEEARAALLGDRYWEQVFSTPAYSTRTSAPKLAGSTRLESSDDEARTVTEPSSATPRRRKGPSPSLHQPPFRPPPVDPAPNEPQADDESLPHPDALLRRSHGKEVSPARSDESDEVLDLVARRPRPVATATALSPLASPTPSPRLSPTKQPTSAVSPTRNNNSPSPAARSPPPPRPRSPSPVIPPDPDPPLLPAGVRALRTRKPAQLRPYSLDQARYEIRLEKNGWEGAVVPLDRSAAARETPEELKRRKELQALRPKNHLGGWLVSDEEEYVDDEEEGDGGKRRQAKAGGGGASSQPSSSSMFAESLESEDGTTLLEREARRKERLDKAVAAGLVGNASKRKYSPHRHGPSRIDQAGLAPLRVPKQAKQQHQQNLDHSDRRRSKKRTARSHASSSCSGSETERDTSSIKPRHRRVRAESAPASASPASSPQKKRKKRNHDGDKRTGDRAGTSDRRRASSSARRIRADSEPPTSSPNGADSAASRSKKRKRSVITKSKISAKLRKGVPARSALDQDILNLPSMDVSSSGDESDDGDGDASVRFRSDGESEQPSTDDNEPDEYALRPEDLGPARLKLGGKRKRFLGAMMPGAFIKKAEADLKLMAQEVQLSDYSDGSEINSGDEEALRRAHQRNLAKKRKAPGLLDDPIRFDGDAFTDESGTNSDRTDDGLGAAQEEEEEAENDAVASWLHSFAPQRAQGGANEDIVDRFLKRAKRPPKSNKPKRSTKTSGAHADRRGDKESSHRKRKRSKGSRPPEGITVVPSNGRATGAGAPKRRTRAIPLDTDEAIFSCAGLRHDAPDSGPDDGPAAMPAAARAHVAEPTNNAGLRLADIPPVQAESGAGEVWSSFGKFSYDFDFKRLPSGLRIERSGSFVSNGHLLSLVRKDETASNSGSCDVFGITLAAEDDAETLVAMLPTVVDGVYAALRAIAYDEAEDDSETGPQRALQFVGRWLDSCQSTIDVARVAKALAFHLDRLDTRLKDVHDSPTTSRRYRLACLELAWYQLDLTIRSHRQDTGPVLDRLRAEVTHLIRLLIRYGLERTVKTLKAASLAQATITDTSVEIWLGLVSLATNVGPWADAGLSTDGLWRAVLEETEASLSEQARRGPVRGEVLSYTAVLLSAVSQFTPAGMSVSVPRLPAHWPVVLKTLDGLSASALAKSDSSLSSTAISRRDRYLWTLFARCLNFIERWNWNIDIRDDLLNRLFELLSARRLSDLSTETAGDFPAFLQDIAEFGHAPLDPKQDTAFAIFLKIVIAACDKIPATSDAERRKRGAQLTRLFLRLTPMVSSSWNRHSPELARGSSVLTNHLSLHLAFAVIHPPAAAQRLDHARRLVVFADTDEEARRTCIRAALYFGLAFRHCGLAVTPVVTWLAEMVAVLKSEYVDVERARRKALRKEDARPTGQGDPLWQRAVLLTMALRSIQLIMRWKRAGASNPDFPDLALLDPAWTSHLLDSPLALDPMIGRETIKTIECFLDVRHAAMAPPPSAALAADADAGNGNGESQDDYGGLDFDFDDPALNALLGVVETPGDPRADLKTKDKATAELLKSTIIPAFFRLVSNILADTSTSGPTISDRTTYAQYAVSAWARCLAVAVDNGVTDWKPYLQYGTQSWKRLSDPVRRRDIGLFLVTEMIKHDPATQIVFSGDILEIWFDSILARRLSAQHTLTTAMLNAESPSPLLADLPFSRETETGRYEVEQLDLLDKRLEVLKVVFTNGARFAANSAALQQPPSTAQLLHRPGAAPIRPSVTRMQVMNLLRGMLASMRDNLEAIQDETNRRSYAAFADASPLINSALERENAVVIDSGTRRLRFFLPSHTTSGSIRYSRHDNLLPTSTPSSPHLQTLAYSPAMAIQNLIAFGILVLELITFGILIVPLPFTWRRALFKAIAESQIIAQIQYGLKITFIFIALMFVDAVNQMLKIHREKEFTATAGGPGAVPDMRTQSDFRSRKFLSERNFYLHGSCLVLSLILSRTYSLVLDLIKAQEELAIIKAQAGSAEHAKAVPANEKESVQNIEKAKVKPAVEKKNE</sequence>
<feature type="compositionally biased region" description="Basic and acidic residues" evidence="1">
    <location>
        <begin position="119"/>
        <end position="141"/>
    </location>
</feature>
<dbReference type="PANTHER" id="PTHR28122:SF1">
    <property type="entry name" value="E3 UBIQUITIN-PROTEIN LIGASE SUBSTRATE RECEPTOR MMS22"/>
    <property type="match status" value="1"/>
</dbReference>
<dbReference type="GO" id="GO:0031297">
    <property type="term" value="P:replication fork processing"/>
    <property type="evidence" value="ECO:0007669"/>
    <property type="project" value="InterPro"/>
</dbReference>
<feature type="compositionally biased region" description="Basic residues" evidence="1">
    <location>
        <begin position="772"/>
        <end position="781"/>
    </location>
</feature>
<feature type="compositionally biased region" description="Acidic residues" evidence="1">
    <location>
        <begin position="297"/>
        <end position="309"/>
    </location>
</feature>
<feature type="compositionally biased region" description="Low complexity" evidence="1">
    <location>
        <begin position="156"/>
        <end position="167"/>
    </location>
</feature>
<evidence type="ECO:0000313" key="5">
    <source>
        <dbReference type="Proteomes" id="UP000777482"/>
    </source>
</evidence>
<evidence type="ECO:0000259" key="3">
    <source>
        <dbReference type="Pfam" id="PF05529"/>
    </source>
</evidence>
<evidence type="ECO:0000256" key="1">
    <source>
        <dbReference type="SAM" id="MobiDB-lite"/>
    </source>
</evidence>
<protein>
    <recommendedName>
        <fullName evidence="3">BAP29/BAP31 transmembrane domain-containing protein</fullName>
    </recommendedName>
</protein>
<feature type="compositionally biased region" description="Polar residues" evidence="1">
    <location>
        <begin position="179"/>
        <end position="192"/>
    </location>
</feature>